<evidence type="ECO:0000259" key="2">
    <source>
        <dbReference type="Pfam" id="PF01478"/>
    </source>
</evidence>
<keyword evidence="1" id="KW-0812">Transmembrane</keyword>
<feature type="domain" description="Prepilin type IV endopeptidase peptidase" evidence="2">
    <location>
        <begin position="10"/>
        <end position="106"/>
    </location>
</feature>
<evidence type="ECO:0000256" key="1">
    <source>
        <dbReference type="SAM" id="Phobius"/>
    </source>
</evidence>
<name>A0A6J6BZP1_9ZZZZ</name>
<feature type="transmembrane region" description="Helical" evidence="1">
    <location>
        <begin position="94"/>
        <end position="116"/>
    </location>
</feature>
<accession>A0A6J6BZP1</accession>
<reference evidence="3" key="1">
    <citation type="submission" date="2020-05" db="EMBL/GenBank/DDBJ databases">
        <authorList>
            <person name="Chiriac C."/>
            <person name="Salcher M."/>
            <person name="Ghai R."/>
            <person name="Kavagutti S V."/>
        </authorList>
    </citation>
    <scope>NUCLEOTIDE SEQUENCE</scope>
</reference>
<feature type="transmembrane region" description="Helical" evidence="1">
    <location>
        <begin position="6"/>
        <end position="24"/>
    </location>
</feature>
<protein>
    <submittedName>
        <fullName evidence="3">Unannotated protein</fullName>
    </submittedName>
</protein>
<dbReference type="GO" id="GO:0016020">
    <property type="term" value="C:membrane"/>
    <property type="evidence" value="ECO:0007669"/>
    <property type="project" value="InterPro"/>
</dbReference>
<proteinExistence type="predicted"/>
<dbReference type="GO" id="GO:0004190">
    <property type="term" value="F:aspartic-type endopeptidase activity"/>
    <property type="evidence" value="ECO:0007669"/>
    <property type="project" value="InterPro"/>
</dbReference>
<dbReference type="InterPro" id="IPR000045">
    <property type="entry name" value="Prepilin_IV_endopep_pep"/>
</dbReference>
<evidence type="ECO:0000313" key="3">
    <source>
        <dbReference type="EMBL" id="CAB4544265.1"/>
    </source>
</evidence>
<sequence length="138" mass="15852">MVRVLSIFGYLIFALNISISDLKFRIIRNRDLLWFSGFTFVLNWKQFSSQTLIQILVATLLLATLHLVFSGRIGAGDLKLFWIISFWPTSFSSWLQSFSLCWVLGGISSAFFVLIFRRYNGNIPFAPFIFSGFFASIL</sequence>
<keyword evidence="1" id="KW-0472">Membrane</keyword>
<keyword evidence="1" id="KW-1133">Transmembrane helix</keyword>
<gene>
    <name evidence="3" type="ORF">UFOPK1425_00729</name>
</gene>
<organism evidence="3">
    <name type="scientific">freshwater metagenome</name>
    <dbReference type="NCBI Taxonomy" id="449393"/>
    <lineage>
        <taxon>unclassified sequences</taxon>
        <taxon>metagenomes</taxon>
        <taxon>ecological metagenomes</taxon>
    </lineage>
</organism>
<dbReference type="Gene3D" id="1.20.120.1220">
    <property type="match status" value="1"/>
</dbReference>
<dbReference type="AlphaFoldDB" id="A0A6J6BZP1"/>
<dbReference type="Pfam" id="PF01478">
    <property type="entry name" value="Peptidase_A24"/>
    <property type="match status" value="1"/>
</dbReference>
<dbReference type="EMBL" id="CAEZSJ010000126">
    <property type="protein sequence ID" value="CAB4544265.1"/>
    <property type="molecule type" value="Genomic_DNA"/>
</dbReference>
<feature type="transmembrane region" description="Helical" evidence="1">
    <location>
        <begin position="52"/>
        <end position="74"/>
    </location>
</feature>